<accession>A0A8C3M9Y6</accession>
<dbReference type="PANTHER" id="PTHR34921">
    <property type="entry name" value="MEIOTIC RECOMBINATION PROTEIN REC114"/>
    <property type="match status" value="1"/>
</dbReference>
<evidence type="ECO:0000313" key="2">
    <source>
        <dbReference type="Ensembl" id="ENSCPVP00000001413.1"/>
    </source>
</evidence>
<dbReference type="InterPro" id="IPR029168">
    <property type="entry name" value="REC114L"/>
</dbReference>
<dbReference type="Ensembl" id="ENSCPVT00000001473.2">
    <property type="protein sequence ID" value="ENSCPVP00000001413.1"/>
    <property type="gene ID" value="ENSCPVG00000001059.2"/>
</dbReference>
<reference evidence="2" key="3">
    <citation type="submission" date="2025-09" db="UniProtKB">
        <authorList>
            <consortium name="Ensembl"/>
        </authorList>
    </citation>
    <scope>IDENTIFICATION</scope>
</reference>
<feature type="region of interest" description="Disordered" evidence="1">
    <location>
        <begin position="132"/>
        <end position="151"/>
    </location>
</feature>
<dbReference type="Proteomes" id="UP000694382">
    <property type="component" value="Chromosome 10"/>
</dbReference>
<dbReference type="PANTHER" id="PTHR34921:SF1">
    <property type="entry name" value="MEIOTIC RECOMBINATION PROTEIN REC114"/>
    <property type="match status" value="1"/>
</dbReference>
<organism evidence="2 3">
    <name type="scientific">Geospiza parvula</name>
    <name type="common">Small tree-finch</name>
    <name type="synonym">Camarhynchus parvulus</name>
    <dbReference type="NCBI Taxonomy" id="87175"/>
    <lineage>
        <taxon>Eukaryota</taxon>
        <taxon>Metazoa</taxon>
        <taxon>Chordata</taxon>
        <taxon>Craniata</taxon>
        <taxon>Vertebrata</taxon>
        <taxon>Euteleostomi</taxon>
        <taxon>Archelosauria</taxon>
        <taxon>Archosauria</taxon>
        <taxon>Dinosauria</taxon>
        <taxon>Saurischia</taxon>
        <taxon>Theropoda</taxon>
        <taxon>Coelurosauria</taxon>
        <taxon>Aves</taxon>
        <taxon>Neognathae</taxon>
        <taxon>Neoaves</taxon>
        <taxon>Telluraves</taxon>
        <taxon>Australaves</taxon>
        <taxon>Passeriformes</taxon>
        <taxon>Thraupidae</taxon>
        <taxon>Camarhynchus</taxon>
    </lineage>
</organism>
<dbReference type="Pfam" id="PF15165">
    <property type="entry name" value="REC114-like"/>
    <property type="match status" value="2"/>
</dbReference>
<reference evidence="2" key="2">
    <citation type="submission" date="2025-08" db="UniProtKB">
        <authorList>
            <consortium name="Ensembl"/>
        </authorList>
    </citation>
    <scope>IDENTIFICATION</scope>
</reference>
<reference evidence="2" key="1">
    <citation type="submission" date="2020-02" db="EMBL/GenBank/DDBJ databases">
        <authorList>
            <person name="Enbody D E."/>
            <person name="Pettersson E M."/>
        </authorList>
    </citation>
    <scope>NUCLEOTIDE SEQUENCE [LARGE SCALE GENOMIC DNA]</scope>
</reference>
<proteinExistence type="predicted"/>
<keyword evidence="3" id="KW-1185">Reference proteome</keyword>
<feature type="compositionally biased region" description="Gly residues" evidence="1">
    <location>
        <begin position="1"/>
        <end position="10"/>
    </location>
</feature>
<evidence type="ECO:0000256" key="1">
    <source>
        <dbReference type="SAM" id="MobiDB-lite"/>
    </source>
</evidence>
<protein>
    <submittedName>
        <fullName evidence="2">Uncharacterized protein</fullName>
    </submittedName>
</protein>
<feature type="region of interest" description="Disordered" evidence="1">
    <location>
        <begin position="1"/>
        <end position="20"/>
    </location>
</feature>
<dbReference type="AlphaFoldDB" id="A0A8C3M9Y6"/>
<name>A0A8C3M9Y6_GEOPR</name>
<sequence>MAAAGGGRGSQPGLASAPGAAGDTSLLGSATVWPLKRYGRFLPPKDDSGLAGPDFPLFVFLKVFESNEESGPLVLTIVESGHFFISQGRTVLCRMFRVQFGGSCREEVQEHCCSCVHKLSQFLPVQGAEEQSLSQESQAMDTESQLTDGTPTQATPCSCSTQEGWAVAVSLCPTQGPLPTFHWQWVLRQRPELPAALRQPAWSARELGNFIRLCLMDQHFPAFVEDVERELHRLAKE</sequence>
<evidence type="ECO:0000313" key="3">
    <source>
        <dbReference type="Proteomes" id="UP000694382"/>
    </source>
</evidence>